<feature type="compositionally biased region" description="Polar residues" evidence="1">
    <location>
        <begin position="67"/>
        <end position="86"/>
    </location>
</feature>
<feature type="region of interest" description="Disordered" evidence="1">
    <location>
        <begin position="67"/>
        <end position="168"/>
    </location>
</feature>
<keyword evidence="3" id="KW-1185">Reference proteome</keyword>
<proteinExistence type="predicted"/>
<dbReference type="Proteomes" id="UP001153269">
    <property type="component" value="Unassembled WGS sequence"/>
</dbReference>
<dbReference type="EMBL" id="CADEAL010004031">
    <property type="protein sequence ID" value="CAB1449881.1"/>
    <property type="molecule type" value="Genomic_DNA"/>
</dbReference>
<sequence>MQMGQTGDRPLYPSATAALFTVAPAPPLGACGLAQNGRLQALPLPGEELQQQRNCFVMSPPPRQIYPSTYRLSHSSAGTPIHQSLKCQGPLENSSSSPAAPVANKEETQQDRRGGGREEMVDRREQEKGKRASPEGMGVTNDTSRCADEEWGDEERQDGRETFTLEET</sequence>
<feature type="compositionally biased region" description="Basic and acidic residues" evidence="1">
    <location>
        <begin position="157"/>
        <end position="168"/>
    </location>
</feature>
<dbReference type="AlphaFoldDB" id="A0A9N7Z4K1"/>
<reference evidence="2" key="1">
    <citation type="submission" date="2020-03" db="EMBL/GenBank/DDBJ databases">
        <authorList>
            <person name="Weist P."/>
        </authorList>
    </citation>
    <scope>NUCLEOTIDE SEQUENCE</scope>
</reference>
<protein>
    <submittedName>
        <fullName evidence="2">Uncharacterized protein</fullName>
    </submittedName>
</protein>
<name>A0A9N7Z4K1_PLEPL</name>
<comment type="caution">
    <text evidence="2">The sequence shown here is derived from an EMBL/GenBank/DDBJ whole genome shotgun (WGS) entry which is preliminary data.</text>
</comment>
<accession>A0A9N7Z4K1</accession>
<organism evidence="2 3">
    <name type="scientific">Pleuronectes platessa</name>
    <name type="common">European plaice</name>
    <dbReference type="NCBI Taxonomy" id="8262"/>
    <lineage>
        <taxon>Eukaryota</taxon>
        <taxon>Metazoa</taxon>
        <taxon>Chordata</taxon>
        <taxon>Craniata</taxon>
        <taxon>Vertebrata</taxon>
        <taxon>Euteleostomi</taxon>
        <taxon>Actinopterygii</taxon>
        <taxon>Neopterygii</taxon>
        <taxon>Teleostei</taxon>
        <taxon>Neoteleostei</taxon>
        <taxon>Acanthomorphata</taxon>
        <taxon>Carangaria</taxon>
        <taxon>Pleuronectiformes</taxon>
        <taxon>Pleuronectoidei</taxon>
        <taxon>Pleuronectidae</taxon>
        <taxon>Pleuronectes</taxon>
    </lineage>
</organism>
<gene>
    <name evidence="2" type="ORF">PLEPLA_LOCUS37567</name>
</gene>
<evidence type="ECO:0000313" key="3">
    <source>
        <dbReference type="Proteomes" id="UP001153269"/>
    </source>
</evidence>
<evidence type="ECO:0000313" key="2">
    <source>
        <dbReference type="EMBL" id="CAB1449881.1"/>
    </source>
</evidence>
<feature type="compositionally biased region" description="Basic and acidic residues" evidence="1">
    <location>
        <begin position="104"/>
        <end position="133"/>
    </location>
</feature>
<evidence type="ECO:0000256" key="1">
    <source>
        <dbReference type="SAM" id="MobiDB-lite"/>
    </source>
</evidence>